<evidence type="ECO:0000313" key="2">
    <source>
        <dbReference type="EMBL" id="NHB76684.1"/>
    </source>
</evidence>
<protein>
    <recommendedName>
        <fullName evidence="4">Beta/gamma crystallin</fullName>
    </recommendedName>
</protein>
<keyword evidence="3" id="KW-1185">Reference proteome</keyword>
<evidence type="ECO:0000256" key="1">
    <source>
        <dbReference type="SAM" id="SignalP"/>
    </source>
</evidence>
<reference evidence="2 3" key="1">
    <citation type="journal article" date="2022" name="Microorganisms">
        <title>Genome Sequence and Characterization of a Xanthorhodopsin-Containing, Aerobic Anoxygenic Phototrophic Rhodobacter Species, Isolated from Mesophilic Conditions at Yellowstone National Park.</title>
        <authorList>
            <person name="Kyndt J.A."/>
            <person name="Robertson S."/>
            <person name="Shoffstall I.B."/>
            <person name="Ramaley R.F."/>
            <person name="Meyer T.E."/>
        </authorList>
    </citation>
    <scope>NUCLEOTIDE SEQUENCE [LARGE SCALE GENOMIC DNA]</scope>
    <source>
        <strain evidence="2 3">M37P</strain>
    </source>
</reference>
<dbReference type="RefSeq" id="WP_166402730.1">
    <property type="nucleotide sequence ID" value="NZ_JAANHS010000005.1"/>
</dbReference>
<organism evidence="2 3">
    <name type="scientific">Rhodobacter calidifons</name>
    <dbReference type="NCBI Taxonomy" id="2715277"/>
    <lineage>
        <taxon>Bacteria</taxon>
        <taxon>Pseudomonadati</taxon>
        <taxon>Pseudomonadota</taxon>
        <taxon>Alphaproteobacteria</taxon>
        <taxon>Rhodobacterales</taxon>
        <taxon>Rhodobacter group</taxon>
        <taxon>Rhodobacter</taxon>
    </lineage>
</organism>
<sequence>MMPAMRGPALLAAALACGFAVHAETDPPLSAEAFETFVQGRTFDTHDQTGRYGVETFLPGRRAIWRDAERCLEGRWRPQGALICFDYPGEPQPYCWTYHDRGDWLMAWLDGDRANPPILLYPSPEIVTCEGYFGV</sequence>
<accession>A0ABX0G6C6</accession>
<gene>
    <name evidence="2" type="ORF">G8O29_08000</name>
</gene>
<evidence type="ECO:0000313" key="3">
    <source>
        <dbReference type="Proteomes" id="UP001515660"/>
    </source>
</evidence>
<dbReference type="Proteomes" id="UP001515660">
    <property type="component" value="Unassembled WGS sequence"/>
</dbReference>
<dbReference type="EMBL" id="JAANHS010000005">
    <property type="protein sequence ID" value="NHB76684.1"/>
    <property type="molecule type" value="Genomic_DNA"/>
</dbReference>
<proteinExistence type="predicted"/>
<keyword evidence="1" id="KW-0732">Signal</keyword>
<feature type="chain" id="PRO_5045106377" description="Beta/gamma crystallin" evidence="1">
    <location>
        <begin position="24"/>
        <end position="135"/>
    </location>
</feature>
<evidence type="ECO:0008006" key="4">
    <source>
        <dbReference type="Google" id="ProtNLM"/>
    </source>
</evidence>
<feature type="signal peptide" evidence="1">
    <location>
        <begin position="1"/>
        <end position="23"/>
    </location>
</feature>
<comment type="caution">
    <text evidence="2">The sequence shown here is derived from an EMBL/GenBank/DDBJ whole genome shotgun (WGS) entry which is preliminary data.</text>
</comment>
<dbReference type="PROSITE" id="PS51257">
    <property type="entry name" value="PROKAR_LIPOPROTEIN"/>
    <property type="match status" value="1"/>
</dbReference>
<name>A0ABX0G6C6_9RHOB</name>